<dbReference type="Gene3D" id="3.40.50.150">
    <property type="entry name" value="Vaccinia Virus protein VP39"/>
    <property type="match status" value="1"/>
</dbReference>
<dbReference type="Gene3D" id="1.10.155.10">
    <property type="entry name" value="Chemotaxis receptor methyltransferase CheR, N-terminal domain"/>
    <property type="match status" value="1"/>
</dbReference>
<dbReference type="PRINTS" id="PR00996">
    <property type="entry name" value="CHERMTFRASE"/>
</dbReference>
<sequence length="203" mass="23294">MASMVTGGDATALDSLLEKVFRDTGYDFREYKRGTVTRRLERRLYATGAKTYLDYMEFLDAHPEEYYKLADDIIIKVSGFFRSPYTFQQVARLVLPELVAYKRKQGGRRLRMWSAGCARGEEPYSIAILLAEFLGNRRQNFNISIYATDISRQALQGAQAGVYPPIDINGLALTALKNYFTRYDKSYVVNSNIKQMVSFSYFD</sequence>
<dbReference type="SMART" id="SM00138">
    <property type="entry name" value="MeTrc"/>
    <property type="match status" value="1"/>
</dbReference>
<organism evidence="7">
    <name type="scientific">marine sediment metagenome</name>
    <dbReference type="NCBI Taxonomy" id="412755"/>
    <lineage>
        <taxon>unclassified sequences</taxon>
        <taxon>metagenomes</taxon>
        <taxon>ecological metagenomes</taxon>
    </lineage>
</organism>
<dbReference type="InterPro" id="IPR050903">
    <property type="entry name" value="Bact_Chemotaxis_MeTrfase"/>
</dbReference>
<dbReference type="PROSITE" id="PS50123">
    <property type="entry name" value="CHER"/>
    <property type="match status" value="1"/>
</dbReference>
<gene>
    <name evidence="7" type="ORF">S01H4_38285</name>
</gene>
<dbReference type="AlphaFoldDB" id="X1DJ59"/>
<dbReference type="InterPro" id="IPR036804">
    <property type="entry name" value="CheR_N_sf"/>
</dbReference>
<dbReference type="Pfam" id="PF03705">
    <property type="entry name" value="CheR_N"/>
    <property type="match status" value="1"/>
</dbReference>
<dbReference type="InterPro" id="IPR000780">
    <property type="entry name" value="CheR_MeTrfase"/>
</dbReference>
<dbReference type="InterPro" id="IPR022642">
    <property type="entry name" value="CheR_C"/>
</dbReference>
<evidence type="ECO:0000313" key="7">
    <source>
        <dbReference type="EMBL" id="GAH05034.1"/>
    </source>
</evidence>
<protein>
    <recommendedName>
        <fullName evidence="2">protein-glutamate O-methyltransferase</fullName>
        <ecNumber evidence="2">2.1.1.80</ecNumber>
    </recommendedName>
</protein>
<evidence type="ECO:0000256" key="2">
    <source>
        <dbReference type="ARBA" id="ARBA00012534"/>
    </source>
</evidence>
<dbReference type="InterPro" id="IPR029063">
    <property type="entry name" value="SAM-dependent_MTases_sf"/>
</dbReference>
<proteinExistence type="predicted"/>
<comment type="caution">
    <text evidence="7">The sequence shown here is derived from an EMBL/GenBank/DDBJ whole genome shotgun (WGS) entry which is preliminary data.</text>
</comment>
<feature type="domain" description="CheR-type methyltransferase" evidence="6">
    <location>
        <begin position="20"/>
        <end position="203"/>
    </location>
</feature>
<keyword evidence="4" id="KW-0808">Transferase</keyword>
<evidence type="ECO:0000256" key="3">
    <source>
        <dbReference type="ARBA" id="ARBA00022603"/>
    </source>
</evidence>
<keyword evidence="3" id="KW-0489">Methyltransferase</keyword>
<dbReference type="GO" id="GO:0008983">
    <property type="term" value="F:protein-glutamate O-methyltransferase activity"/>
    <property type="evidence" value="ECO:0007669"/>
    <property type="project" value="UniProtKB-EC"/>
</dbReference>
<dbReference type="PANTHER" id="PTHR24422">
    <property type="entry name" value="CHEMOTAXIS PROTEIN METHYLTRANSFERASE"/>
    <property type="match status" value="1"/>
</dbReference>
<dbReference type="EMBL" id="BART01020638">
    <property type="protein sequence ID" value="GAH05034.1"/>
    <property type="molecule type" value="Genomic_DNA"/>
</dbReference>
<name>X1DJ59_9ZZZZ</name>
<evidence type="ECO:0000256" key="5">
    <source>
        <dbReference type="ARBA" id="ARBA00022691"/>
    </source>
</evidence>
<dbReference type="SUPFAM" id="SSF47757">
    <property type="entry name" value="Chemotaxis receptor methyltransferase CheR, N-terminal domain"/>
    <property type="match status" value="1"/>
</dbReference>
<reference evidence="7" key="1">
    <citation type="journal article" date="2014" name="Front. Microbiol.">
        <title>High frequency of phylogenetically diverse reductive dehalogenase-homologous genes in deep subseafloor sedimentary metagenomes.</title>
        <authorList>
            <person name="Kawai M."/>
            <person name="Futagami T."/>
            <person name="Toyoda A."/>
            <person name="Takaki Y."/>
            <person name="Nishi S."/>
            <person name="Hori S."/>
            <person name="Arai W."/>
            <person name="Tsubouchi T."/>
            <person name="Morono Y."/>
            <person name="Uchiyama I."/>
            <person name="Ito T."/>
            <person name="Fujiyama A."/>
            <person name="Inagaki F."/>
            <person name="Takami H."/>
        </authorList>
    </citation>
    <scope>NUCLEOTIDE SEQUENCE</scope>
    <source>
        <strain evidence="7">Expedition CK06-06</strain>
    </source>
</reference>
<dbReference type="EC" id="2.1.1.80" evidence="2"/>
<evidence type="ECO:0000256" key="1">
    <source>
        <dbReference type="ARBA" id="ARBA00001541"/>
    </source>
</evidence>
<accession>X1DJ59</accession>
<dbReference type="SUPFAM" id="SSF53335">
    <property type="entry name" value="S-adenosyl-L-methionine-dependent methyltransferases"/>
    <property type="match status" value="1"/>
</dbReference>
<evidence type="ECO:0000256" key="4">
    <source>
        <dbReference type="ARBA" id="ARBA00022679"/>
    </source>
</evidence>
<evidence type="ECO:0000259" key="6">
    <source>
        <dbReference type="PROSITE" id="PS50123"/>
    </source>
</evidence>
<keyword evidence="5" id="KW-0949">S-adenosyl-L-methionine</keyword>
<dbReference type="PANTHER" id="PTHR24422:SF10">
    <property type="entry name" value="CHEMOTAXIS PROTEIN METHYLTRANSFERASE 2"/>
    <property type="match status" value="1"/>
</dbReference>
<feature type="non-terminal residue" evidence="7">
    <location>
        <position position="203"/>
    </location>
</feature>
<comment type="catalytic activity">
    <reaction evidence="1">
        <text>L-glutamyl-[protein] + S-adenosyl-L-methionine = [protein]-L-glutamate 5-O-methyl ester + S-adenosyl-L-homocysteine</text>
        <dbReference type="Rhea" id="RHEA:24452"/>
        <dbReference type="Rhea" id="RHEA-COMP:10208"/>
        <dbReference type="Rhea" id="RHEA-COMP:10311"/>
        <dbReference type="ChEBI" id="CHEBI:29973"/>
        <dbReference type="ChEBI" id="CHEBI:57856"/>
        <dbReference type="ChEBI" id="CHEBI:59789"/>
        <dbReference type="ChEBI" id="CHEBI:82795"/>
        <dbReference type="EC" id="2.1.1.80"/>
    </reaction>
</comment>
<dbReference type="GO" id="GO:0032259">
    <property type="term" value="P:methylation"/>
    <property type="evidence" value="ECO:0007669"/>
    <property type="project" value="UniProtKB-KW"/>
</dbReference>
<dbReference type="Pfam" id="PF01739">
    <property type="entry name" value="CheR"/>
    <property type="match status" value="1"/>
</dbReference>
<dbReference type="InterPro" id="IPR022641">
    <property type="entry name" value="CheR_N"/>
</dbReference>